<dbReference type="InterPro" id="IPR006530">
    <property type="entry name" value="YD"/>
</dbReference>
<dbReference type="Proteomes" id="UP000199698">
    <property type="component" value="Unassembled WGS sequence"/>
</dbReference>
<dbReference type="PANTHER" id="PTHR32305:SF15">
    <property type="entry name" value="PROTEIN RHSA-RELATED"/>
    <property type="match status" value="1"/>
</dbReference>
<evidence type="ECO:0000256" key="2">
    <source>
        <dbReference type="SAM" id="MobiDB-lite"/>
    </source>
</evidence>
<evidence type="ECO:0000256" key="1">
    <source>
        <dbReference type="ARBA" id="ARBA00022737"/>
    </source>
</evidence>
<name>A0A1C4DJF1_9GAMM</name>
<protein>
    <submittedName>
        <fullName evidence="6">YD repeat-containing protein</fullName>
    </submittedName>
</protein>
<evidence type="ECO:0000259" key="4">
    <source>
        <dbReference type="Pfam" id="PF20148"/>
    </source>
</evidence>
<dbReference type="InterPro" id="IPR045351">
    <property type="entry name" value="DUF6531"/>
</dbReference>
<evidence type="ECO:0000313" key="7">
    <source>
        <dbReference type="Proteomes" id="UP000199698"/>
    </source>
</evidence>
<gene>
    <name evidence="6" type="ORF">GA0061080_10782</name>
</gene>
<feature type="compositionally biased region" description="Polar residues" evidence="2">
    <location>
        <begin position="402"/>
        <end position="419"/>
    </location>
</feature>
<sequence>MGYIESIEQDLDLFKRKALLTEEYKKVLEDWRVRAFNKSSDFIGGPTFEMDRVLSINNNDKTVNYEQKSIETATITCPLNRQIEIVLKHESILNLPIPDVLIKLFEYHSWGRSKNVSSKKTDAEGRAVFTDLTLNESYFAEAIDNNLVENNKKLFQAYDKLMLEMYTYLNASWEKYKPEWEKGIDVVELIKKFIKGLFDGFISVWDDIELAYNVITDPIKYGKMIYDGAAKLYDIIGDIPKIDIKASLEQGKDFALHLAAFFSDESAIYLIANAVLLNIKMYPWGNILPELVSLGGNILGDILRGLIFGALLSLIAGPVGMAYMAYRLASVAKKASGLVKKIWDVLKNILNSLAELIKEFFKLVSELVHKMKNSLMTKMNKENRLAAEQKTHLELEHRRETSSGSTHNDTASQSTKKCSTTGCPISMITGEELLLLDDATLLGVYPFTFQRQYRTTAVEVSSVFGYGWSHSLQHQFTFNDKDETIKWVDHQNLIITLPMPDKAISLSANLMAKTAVWLGEQEQEYLFTSASLNGWVMHVNRLADNSGKITGFSQKKQHLRLHYDNKTDLPIRLENPAGASLLFDYIATEQGHRLAEIRLKRHITLKGTAPEPIIRYTYDERGQLSEAINPANEAERYAYRDDYVFSQRCLAGGAEFYWQWQGTGKAVRALRHWSNIPNTEIRYEWDDATGTSTAIYADGSKEIWVHDKQSARQVKHISPSGATIERHYGQEGELLAETDPLGNTTEYGYDGELNCVSVTYPDGRRLWQRFNRGLLMERIEYSADGFEKSKEKWEYDIDGQLLCYINPMQEELHYQWTEGGVLSAIRYGDETCERYTINALGQLLEYQSRSGEITYYRYNAMGKLVFESTSNPQQYGHEKEIDQLPATRLVWDDAGRLAAVRWPDGSSRKFSYNPYGGITKEVDQKQRETHYEYHDNTMLIKRIRYPDNSYSEYLYNNVHGEISDIINANGDHYHIDYTPSGKVKTEKLFDGRYIVWDYDANDQIIKRTEYGESRREETALITTYERDHCGRVIARLLPDGQKITYRYDGFGRLNEVDDGKWPLVWQYDKCGRITQEHQGFSSQYFDYDQAGRLFRMRMPDGNILTHYYRGDEVSQIDLNGQTLSTHRWQEGNEIARSMGRFGELNCHQQFDNRGRLLNQKLKVKDSLNKPIERHYQYNVAGELTQMTDNYKGLKTFTHDLKSRLSSASHQPYSQGQLPDELSYKGYHEHFYFDGADNLLGSEMPLDELKHASVATKNNGNPKSPQTHNKLKANRLLIQGDRHYQYDEYGNVIRELRGKRQHTEHQFKWDGQHRLIEFKKIRHYWDEYDKDFHQTVETVHCYEYDAFGRRISKTDMQTGDKTLFFWLGDKLITECHADDADFSVETIRNEHTKAQNYRCLSYIYEPSSTGFRPMAQLVGRGRGGQIYYYFNDQLGTPQELMTANGDIVWSGVYKSYGELAIEYRTVP</sequence>
<dbReference type="InterPro" id="IPR050708">
    <property type="entry name" value="T6SS_VgrG/RHS"/>
</dbReference>
<dbReference type="InterPro" id="IPR056823">
    <property type="entry name" value="TEN-like_YD-shell"/>
</dbReference>
<feature type="non-terminal residue" evidence="6">
    <location>
        <position position="1466"/>
    </location>
</feature>
<feature type="domain" description="Teneurin-like YD-shell" evidence="5">
    <location>
        <begin position="904"/>
        <end position="1056"/>
    </location>
</feature>
<keyword evidence="7" id="KW-1185">Reference proteome</keyword>
<evidence type="ECO:0000259" key="3">
    <source>
        <dbReference type="Pfam" id="PF03527"/>
    </source>
</evidence>
<dbReference type="NCBIfam" id="TIGR01643">
    <property type="entry name" value="YD_repeat_2x"/>
    <property type="match status" value="4"/>
</dbReference>
<organism evidence="6 7">
    <name type="scientific">Gilliamella intestini</name>
    <dbReference type="NCBI Taxonomy" id="1798183"/>
    <lineage>
        <taxon>Bacteria</taxon>
        <taxon>Pseudomonadati</taxon>
        <taxon>Pseudomonadota</taxon>
        <taxon>Gammaproteobacteria</taxon>
        <taxon>Orbales</taxon>
        <taxon>Orbaceae</taxon>
        <taxon>Gilliamella</taxon>
    </lineage>
</organism>
<dbReference type="Pfam" id="PF05593">
    <property type="entry name" value="RHS_repeat"/>
    <property type="match status" value="1"/>
</dbReference>
<accession>A0A1C4DJF1</accession>
<dbReference type="Gene3D" id="2.180.10.10">
    <property type="entry name" value="RHS repeat-associated core"/>
    <property type="match status" value="2"/>
</dbReference>
<feature type="domain" description="RHS protein conserved region" evidence="3">
    <location>
        <begin position="1425"/>
        <end position="1460"/>
    </location>
</feature>
<dbReference type="RefSeq" id="WP_091126003.1">
    <property type="nucleotide sequence ID" value="NZ_FMBA01000078.1"/>
</dbReference>
<reference evidence="7" key="1">
    <citation type="submission" date="2016-08" db="EMBL/GenBank/DDBJ databases">
        <authorList>
            <person name="Varghese N."/>
            <person name="Submissions Spin"/>
        </authorList>
    </citation>
    <scope>NUCLEOTIDE SEQUENCE [LARGE SCALE GENOMIC DNA]</scope>
    <source>
        <strain evidence="7">R-53144</strain>
    </source>
</reference>
<dbReference type="InterPro" id="IPR001826">
    <property type="entry name" value="RHS"/>
</dbReference>
<dbReference type="Pfam" id="PF03527">
    <property type="entry name" value="RHS"/>
    <property type="match status" value="1"/>
</dbReference>
<feature type="region of interest" description="Disordered" evidence="2">
    <location>
        <begin position="394"/>
        <end position="419"/>
    </location>
</feature>
<evidence type="ECO:0000313" key="6">
    <source>
        <dbReference type="EMBL" id="SCC31441.1"/>
    </source>
</evidence>
<proteinExistence type="predicted"/>
<dbReference type="PANTHER" id="PTHR32305">
    <property type="match status" value="1"/>
</dbReference>
<dbReference type="STRING" id="1798183.GA0061080_10782"/>
<keyword evidence="1" id="KW-0677">Repeat</keyword>
<dbReference type="EMBL" id="FMBA01000078">
    <property type="protein sequence ID" value="SCC31441.1"/>
    <property type="molecule type" value="Genomic_DNA"/>
</dbReference>
<evidence type="ECO:0000259" key="5">
    <source>
        <dbReference type="Pfam" id="PF25023"/>
    </source>
</evidence>
<dbReference type="OrthoDB" id="9816400at2"/>
<feature type="domain" description="DUF6531" evidence="4">
    <location>
        <begin position="422"/>
        <end position="494"/>
    </location>
</feature>
<dbReference type="InterPro" id="IPR031325">
    <property type="entry name" value="RHS_repeat"/>
</dbReference>
<dbReference type="Pfam" id="PF25023">
    <property type="entry name" value="TEN_YD-shell"/>
    <property type="match status" value="1"/>
</dbReference>
<dbReference type="Pfam" id="PF20148">
    <property type="entry name" value="DUF6531"/>
    <property type="match status" value="1"/>
</dbReference>